<dbReference type="EMBL" id="MWBQ01000033">
    <property type="protein sequence ID" value="OQA60735.1"/>
    <property type="molecule type" value="Genomic_DNA"/>
</dbReference>
<dbReference type="PANTHER" id="PTHR30036">
    <property type="entry name" value="D-XYLOSE-BINDING PERIPLASMIC PROTEIN"/>
    <property type="match status" value="1"/>
</dbReference>
<reference evidence="4" key="1">
    <citation type="submission" date="2017-02" db="EMBL/GenBank/DDBJ databases">
        <title>Delving into the versatile metabolic prowess of the omnipresent phylum Bacteroidetes.</title>
        <authorList>
            <person name="Nobu M.K."/>
            <person name="Mei R."/>
            <person name="Narihiro T."/>
            <person name="Kuroda K."/>
            <person name="Liu W.-T."/>
        </authorList>
    </citation>
    <scope>NUCLEOTIDE SEQUENCE</scope>
    <source>
        <strain evidence="4">ADurb.Bin276</strain>
    </source>
</reference>
<dbReference type="InterPro" id="IPR028082">
    <property type="entry name" value="Peripla_BP_I"/>
</dbReference>
<organism evidence="4">
    <name type="scientific">Candidatus Atribacter allofermentans</name>
    <dbReference type="NCBI Taxonomy" id="1852833"/>
    <lineage>
        <taxon>Bacteria</taxon>
        <taxon>Pseudomonadati</taxon>
        <taxon>Atribacterota</taxon>
        <taxon>Atribacteria</taxon>
        <taxon>Atribacterales</taxon>
        <taxon>Atribacteraceae</taxon>
        <taxon>Atribacter</taxon>
    </lineage>
</organism>
<evidence type="ECO:0000259" key="3">
    <source>
        <dbReference type="Pfam" id="PF13407"/>
    </source>
</evidence>
<dbReference type="Pfam" id="PF13407">
    <property type="entry name" value="Peripla_BP_4"/>
    <property type="match status" value="1"/>
</dbReference>
<dbReference type="Proteomes" id="UP000485569">
    <property type="component" value="Unassembled WGS sequence"/>
</dbReference>
<comment type="similarity">
    <text evidence="2">Belongs to the bacterial solute-binding protein 2 family.</text>
</comment>
<comment type="subcellular location">
    <subcellularLocation>
        <location evidence="1">Cell envelope</location>
    </subcellularLocation>
</comment>
<dbReference type="GO" id="GO:0030288">
    <property type="term" value="C:outer membrane-bounded periplasmic space"/>
    <property type="evidence" value="ECO:0007669"/>
    <property type="project" value="TreeGrafter"/>
</dbReference>
<evidence type="ECO:0000313" key="4">
    <source>
        <dbReference type="EMBL" id="OQA60735.1"/>
    </source>
</evidence>
<evidence type="ECO:0000256" key="1">
    <source>
        <dbReference type="ARBA" id="ARBA00004196"/>
    </source>
</evidence>
<dbReference type="SUPFAM" id="SSF53822">
    <property type="entry name" value="Periplasmic binding protein-like I"/>
    <property type="match status" value="1"/>
</dbReference>
<dbReference type="Gene3D" id="3.40.50.2300">
    <property type="match status" value="2"/>
</dbReference>
<dbReference type="InterPro" id="IPR050555">
    <property type="entry name" value="Bact_Solute-Bind_Prot2"/>
</dbReference>
<dbReference type="AlphaFoldDB" id="A0A1V5T1S0"/>
<dbReference type="GO" id="GO:0030246">
    <property type="term" value="F:carbohydrate binding"/>
    <property type="evidence" value="ECO:0007669"/>
    <property type="project" value="TreeGrafter"/>
</dbReference>
<feature type="domain" description="Periplasmic binding protein" evidence="3">
    <location>
        <begin position="30"/>
        <end position="288"/>
    </location>
</feature>
<accession>A0A1V5T1S0</accession>
<name>A0A1V5T1S0_9BACT</name>
<sequence length="322" mass="35052">MKKSLFIVTILLLTVFVVSLGLAQAKEYKYVIVPKIVHPWFDKVNQGAQEMAEFLEKITGDTFVIDYRAPATASVVEQNRILEQAAATEPAGITLDLLDAEGNRPVLEAILARGIPIVVFDSYAPEGMGLTTVNNDFVAQQIGACQRLVDLMKAKEKKDVYKVALIEGVPTAPNHKKRFETSKEFFSKLPEIEIVAEGVDNDSIEQAQKQAAAIIAAHPDLDGMIAHNAAGPIGVGLAIKEAGKVGEIIHVGLDDLDQLIVLIKEGVVESSYSTKPKMQGAYAVLCMWLQNQGIATPMLVDTGFVVITKDMIPDDVKEYKGY</sequence>
<protein>
    <submittedName>
        <fullName evidence="4">Autoinducer 2-binding protein LsrB</fullName>
    </submittedName>
</protein>
<evidence type="ECO:0000256" key="2">
    <source>
        <dbReference type="ARBA" id="ARBA00007639"/>
    </source>
</evidence>
<gene>
    <name evidence="4" type="primary">lsrB_2</name>
    <name evidence="4" type="ORF">BWY41_00506</name>
</gene>
<dbReference type="InterPro" id="IPR025997">
    <property type="entry name" value="SBP_2_dom"/>
</dbReference>
<dbReference type="PANTHER" id="PTHR30036:SF7">
    <property type="entry name" value="ABC TRANSPORTER PERIPLASMIC-BINDING PROTEIN YPHF"/>
    <property type="match status" value="1"/>
</dbReference>
<comment type="caution">
    <text evidence="4">The sequence shown here is derived from an EMBL/GenBank/DDBJ whole genome shotgun (WGS) entry which is preliminary data.</text>
</comment>
<proteinExistence type="inferred from homology"/>